<organism evidence="2 3">
    <name type="scientific">Eumeta variegata</name>
    <name type="common">Bagworm moth</name>
    <name type="synonym">Eumeta japonica</name>
    <dbReference type="NCBI Taxonomy" id="151549"/>
    <lineage>
        <taxon>Eukaryota</taxon>
        <taxon>Metazoa</taxon>
        <taxon>Ecdysozoa</taxon>
        <taxon>Arthropoda</taxon>
        <taxon>Hexapoda</taxon>
        <taxon>Insecta</taxon>
        <taxon>Pterygota</taxon>
        <taxon>Neoptera</taxon>
        <taxon>Endopterygota</taxon>
        <taxon>Lepidoptera</taxon>
        <taxon>Glossata</taxon>
        <taxon>Ditrysia</taxon>
        <taxon>Tineoidea</taxon>
        <taxon>Psychidae</taxon>
        <taxon>Oiketicinae</taxon>
        <taxon>Eumeta</taxon>
    </lineage>
</organism>
<evidence type="ECO:0000313" key="3">
    <source>
        <dbReference type="Proteomes" id="UP000299102"/>
    </source>
</evidence>
<keyword evidence="3" id="KW-1185">Reference proteome</keyword>
<dbReference type="Proteomes" id="UP000299102">
    <property type="component" value="Unassembled WGS sequence"/>
</dbReference>
<protein>
    <submittedName>
        <fullName evidence="2">Uncharacterized protein</fullName>
    </submittedName>
</protein>
<dbReference type="AlphaFoldDB" id="A0A4C1T4B4"/>
<evidence type="ECO:0000256" key="1">
    <source>
        <dbReference type="SAM" id="MobiDB-lite"/>
    </source>
</evidence>
<reference evidence="2 3" key="1">
    <citation type="journal article" date="2019" name="Commun. Biol.">
        <title>The bagworm genome reveals a unique fibroin gene that provides high tensile strength.</title>
        <authorList>
            <person name="Kono N."/>
            <person name="Nakamura H."/>
            <person name="Ohtoshi R."/>
            <person name="Tomita M."/>
            <person name="Numata K."/>
            <person name="Arakawa K."/>
        </authorList>
    </citation>
    <scope>NUCLEOTIDE SEQUENCE [LARGE SCALE GENOMIC DNA]</scope>
</reference>
<proteinExistence type="predicted"/>
<dbReference type="EMBL" id="BGZK01000034">
    <property type="protein sequence ID" value="GBP09252.1"/>
    <property type="molecule type" value="Genomic_DNA"/>
</dbReference>
<evidence type="ECO:0000313" key="2">
    <source>
        <dbReference type="EMBL" id="GBP09252.1"/>
    </source>
</evidence>
<name>A0A4C1T4B4_EUMVA</name>
<gene>
    <name evidence="2" type="ORF">EVAR_4104_1</name>
</gene>
<feature type="compositionally biased region" description="Basic and acidic residues" evidence="1">
    <location>
        <begin position="54"/>
        <end position="68"/>
    </location>
</feature>
<sequence>MELALKYQENFSRLRHNIKLSSIEIRIECKRVARSGMKSRNHVGITVGSVIGPQKDERIHSRGYEQNRGRKNGHVLNGSAHFLSRRRRRGGVLRSYTDSEMVTTKAPADDHELQ</sequence>
<accession>A0A4C1T4B4</accession>
<feature type="region of interest" description="Disordered" evidence="1">
    <location>
        <begin position="44"/>
        <end position="114"/>
    </location>
</feature>
<comment type="caution">
    <text evidence="2">The sequence shown here is derived from an EMBL/GenBank/DDBJ whole genome shotgun (WGS) entry which is preliminary data.</text>
</comment>